<dbReference type="InterPro" id="IPR036388">
    <property type="entry name" value="WH-like_DNA-bd_sf"/>
</dbReference>
<dbReference type="PROSITE" id="PS50995">
    <property type="entry name" value="HTH_MARR_2"/>
    <property type="match status" value="1"/>
</dbReference>
<dbReference type="Gene3D" id="1.10.10.10">
    <property type="entry name" value="Winged helix-like DNA-binding domain superfamily/Winged helix DNA-binding domain"/>
    <property type="match status" value="1"/>
</dbReference>
<protein>
    <submittedName>
        <fullName evidence="5">Unannotated protein</fullName>
    </submittedName>
</protein>
<keyword evidence="1" id="KW-0805">Transcription regulation</keyword>
<accession>A0A6J7A0A7</accession>
<evidence type="ECO:0000256" key="2">
    <source>
        <dbReference type="ARBA" id="ARBA00023125"/>
    </source>
</evidence>
<dbReference type="GO" id="GO:0003700">
    <property type="term" value="F:DNA-binding transcription factor activity"/>
    <property type="evidence" value="ECO:0007669"/>
    <property type="project" value="InterPro"/>
</dbReference>
<dbReference type="SUPFAM" id="SSF46785">
    <property type="entry name" value="Winged helix' DNA-binding domain"/>
    <property type="match status" value="1"/>
</dbReference>
<keyword evidence="3" id="KW-0804">Transcription</keyword>
<dbReference type="PRINTS" id="PR00598">
    <property type="entry name" value="HTHMARR"/>
</dbReference>
<dbReference type="PANTHER" id="PTHR33164">
    <property type="entry name" value="TRANSCRIPTIONAL REGULATOR, MARR FAMILY"/>
    <property type="match status" value="1"/>
</dbReference>
<sequence>MWAPFASQIALQPYRLPSMTAAHTLEETERQVSTLLKGMNIDFKAMGVVSNLFRAANSARNHLEREVLSKHGLSWTGFVVLWVVWVWESIETREIAEEVGTSKATLSGVLKTLERDGLVIKKQSKTDRRLVLVSMTKDGKKMMKKIFPEFNQHEVLLTSSLKLSTQEATADALRSITLNSQKVRTKKF</sequence>
<evidence type="ECO:0000259" key="4">
    <source>
        <dbReference type="PROSITE" id="PS50995"/>
    </source>
</evidence>
<organism evidence="5">
    <name type="scientific">freshwater metagenome</name>
    <dbReference type="NCBI Taxonomy" id="449393"/>
    <lineage>
        <taxon>unclassified sequences</taxon>
        <taxon>metagenomes</taxon>
        <taxon>ecological metagenomes</taxon>
    </lineage>
</organism>
<dbReference type="GO" id="GO:0003677">
    <property type="term" value="F:DNA binding"/>
    <property type="evidence" value="ECO:0007669"/>
    <property type="project" value="UniProtKB-KW"/>
</dbReference>
<keyword evidence="2" id="KW-0238">DNA-binding</keyword>
<dbReference type="Pfam" id="PF01047">
    <property type="entry name" value="MarR"/>
    <property type="match status" value="1"/>
</dbReference>
<dbReference type="InterPro" id="IPR039422">
    <property type="entry name" value="MarR/SlyA-like"/>
</dbReference>
<evidence type="ECO:0000256" key="3">
    <source>
        <dbReference type="ARBA" id="ARBA00023163"/>
    </source>
</evidence>
<dbReference type="InterPro" id="IPR036390">
    <property type="entry name" value="WH_DNA-bd_sf"/>
</dbReference>
<dbReference type="EMBL" id="CAFABG010000029">
    <property type="protein sequence ID" value="CAB4826144.1"/>
    <property type="molecule type" value="Genomic_DNA"/>
</dbReference>
<dbReference type="SMART" id="SM00347">
    <property type="entry name" value="HTH_MARR"/>
    <property type="match status" value="1"/>
</dbReference>
<evidence type="ECO:0000313" key="5">
    <source>
        <dbReference type="EMBL" id="CAB4826144.1"/>
    </source>
</evidence>
<dbReference type="GO" id="GO:0006950">
    <property type="term" value="P:response to stress"/>
    <property type="evidence" value="ECO:0007669"/>
    <property type="project" value="TreeGrafter"/>
</dbReference>
<feature type="domain" description="HTH marR-type" evidence="4">
    <location>
        <begin position="45"/>
        <end position="178"/>
    </location>
</feature>
<dbReference type="InterPro" id="IPR000835">
    <property type="entry name" value="HTH_MarR-typ"/>
</dbReference>
<proteinExistence type="predicted"/>
<reference evidence="5" key="1">
    <citation type="submission" date="2020-05" db="EMBL/GenBank/DDBJ databases">
        <authorList>
            <person name="Chiriac C."/>
            <person name="Salcher M."/>
            <person name="Ghai R."/>
            <person name="Kavagutti S V."/>
        </authorList>
    </citation>
    <scope>NUCLEOTIDE SEQUENCE</scope>
</reference>
<name>A0A6J7A0A7_9ZZZZ</name>
<dbReference type="AlphaFoldDB" id="A0A6J7A0A7"/>
<evidence type="ECO:0000256" key="1">
    <source>
        <dbReference type="ARBA" id="ARBA00023015"/>
    </source>
</evidence>
<dbReference type="PANTHER" id="PTHR33164:SF89">
    <property type="entry name" value="MARR FAMILY REGULATORY PROTEIN"/>
    <property type="match status" value="1"/>
</dbReference>
<dbReference type="PROSITE" id="PS01117">
    <property type="entry name" value="HTH_MARR_1"/>
    <property type="match status" value="1"/>
</dbReference>
<gene>
    <name evidence="5" type="ORF">UFOPK3181_00549</name>
</gene>
<dbReference type="InterPro" id="IPR023187">
    <property type="entry name" value="Tscrpt_reg_MarR-type_CS"/>
</dbReference>